<evidence type="ECO:0000256" key="7">
    <source>
        <dbReference type="ARBA" id="ARBA00022840"/>
    </source>
</evidence>
<dbReference type="EC" id="6.3.1.14" evidence="3"/>
<sequence>MKLIGLVSGGKDSCYNMMQCVDHGHEIVALANLKPPASIGKDELDSYMYQTVGHDAIHYYAECMGLPLYRREIQGTPIHQEYEYVATEKDETEDLYTLLQDILKDHPDVQGVSVGAILSNYQRVRVEHVCDRLGLKSLAYLWERDQKELLAEMADKGVQAILVKVAAMGLKATHLGKTIGEMYPYLCELNEKYESHICGEGGEYETFTLDCPLFKKRIVADETETVIHSDDAFAPVAYLKFKRCTVVDKEQQ</sequence>
<evidence type="ECO:0000256" key="3">
    <source>
        <dbReference type="ARBA" id="ARBA00012089"/>
    </source>
</evidence>
<dbReference type="InterPro" id="IPR002761">
    <property type="entry name" value="Diphthami_syn_dom"/>
</dbReference>
<dbReference type="Gene3D" id="3.90.1490.10">
    <property type="entry name" value="putative n-type atp pyrophosphatase, domain 2"/>
    <property type="match status" value="1"/>
</dbReference>
<evidence type="ECO:0000259" key="13">
    <source>
        <dbReference type="Pfam" id="PF01902"/>
    </source>
</evidence>
<evidence type="ECO:0000313" key="15">
    <source>
        <dbReference type="Proteomes" id="UP001209540"/>
    </source>
</evidence>
<organism evidence="14 15">
    <name type="scientific">Phascolomyces articulosus</name>
    <dbReference type="NCBI Taxonomy" id="60185"/>
    <lineage>
        <taxon>Eukaryota</taxon>
        <taxon>Fungi</taxon>
        <taxon>Fungi incertae sedis</taxon>
        <taxon>Mucoromycota</taxon>
        <taxon>Mucoromycotina</taxon>
        <taxon>Mucoromycetes</taxon>
        <taxon>Mucorales</taxon>
        <taxon>Lichtheimiaceae</taxon>
        <taxon>Phascolomyces</taxon>
    </lineage>
</organism>
<reference evidence="14" key="2">
    <citation type="submission" date="2023-02" db="EMBL/GenBank/DDBJ databases">
        <authorList>
            <consortium name="DOE Joint Genome Institute"/>
            <person name="Mondo S.J."/>
            <person name="Chang Y."/>
            <person name="Wang Y."/>
            <person name="Ahrendt S."/>
            <person name="Andreopoulos W."/>
            <person name="Barry K."/>
            <person name="Beard J."/>
            <person name="Benny G.L."/>
            <person name="Blankenship S."/>
            <person name="Bonito G."/>
            <person name="Cuomo C."/>
            <person name="Desiro A."/>
            <person name="Gervers K.A."/>
            <person name="Hundley H."/>
            <person name="Kuo A."/>
            <person name="LaButti K."/>
            <person name="Lang B.F."/>
            <person name="Lipzen A."/>
            <person name="O'Donnell K."/>
            <person name="Pangilinan J."/>
            <person name="Reynolds N."/>
            <person name="Sandor L."/>
            <person name="Smith M.W."/>
            <person name="Tsang A."/>
            <person name="Grigoriev I.V."/>
            <person name="Stajich J.E."/>
            <person name="Spatafora J.W."/>
        </authorList>
    </citation>
    <scope>NUCLEOTIDE SEQUENCE</scope>
    <source>
        <strain evidence="14">RSA 2281</strain>
    </source>
</reference>
<evidence type="ECO:0000256" key="2">
    <source>
        <dbReference type="ARBA" id="ARBA00008496"/>
    </source>
</evidence>
<keyword evidence="5" id="KW-0436">Ligase</keyword>
<keyword evidence="6" id="KW-0547">Nucleotide-binding</keyword>
<dbReference type="SUPFAM" id="SSF52402">
    <property type="entry name" value="Adenine nucleotide alpha hydrolases-like"/>
    <property type="match status" value="1"/>
</dbReference>
<dbReference type="Pfam" id="PF01902">
    <property type="entry name" value="Diphthami_syn_2"/>
    <property type="match status" value="1"/>
</dbReference>
<dbReference type="GO" id="GO:0017183">
    <property type="term" value="P:protein histidyl modification to diphthamide"/>
    <property type="evidence" value="ECO:0007669"/>
    <property type="project" value="TreeGrafter"/>
</dbReference>
<dbReference type="NCBIfam" id="TIGR00290">
    <property type="entry name" value="MJ0570_dom"/>
    <property type="match status" value="1"/>
</dbReference>
<gene>
    <name evidence="14" type="ORF">BDA99DRAFT_584987</name>
</gene>
<comment type="pathway">
    <text evidence="1">Protein modification; peptidyl-diphthamide biosynthesis.</text>
</comment>
<dbReference type="GO" id="GO:0017178">
    <property type="term" value="F:diphthine-ammonia ligase activity"/>
    <property type="evidence" value="ECO:0007669"/>
    <property type="project" value="UniProtKB-EC"/>
</dbReference>
<evidence type="ECO:0000256" key="11">
    <source>
        <dbReference type="ARBA" id="ARBA00032849"/>
    </source>
</evidence>
<proteinExistence type="inferred from homology"/>
<feature type="domain" description="Diphthamide synthase" evidence="13">
    <location>
        <begin position="1"/>
        <end position="235"/>
    </location>
</feature>
<dbReference type="PANTHER" id="PTHR12196">
    <property type="entry name" value="DOMAIN OF UNKNOWN FUNCTION 71 DUF71 -CONTAINING PROTEIN"/>
    <property type="match status" value="1"/>
</dbReference>
<evidence type="ECO:0000256" key="10">
    <source>
        <dbReference type="ARBA" id="ARBA00031552"/>
    </source>
</evidence>
<evidence type="ECO:0000256" key="6">
    <source>
        <dbReference type="ARBA" id="ARBA00022741"/>
    </source>
</evidence>
<dbReference type="AlphaFoldDB" id="A0AAD5JW25"/>
<dbReference type="CDD" id="cd01994">
    <property type="entry name" value="AANH_PF0828-like"/>
    <property type="match status" value="1"/>
</dbReference>
<dbReference type="InterPro" id="IPR014729">
    <property type="entry name" value="Rossmann-like_a/b/a_fold"/>
</dbReference>
<accession>A0AAD5JW25</accession>
<dbReference type="Gene3D" id="3.40.50.620">
    <property type="entry name" value="HUPs"/>
    <property type="match status" value="1"/>
</dbReference>
<keyword evidence="15" id="KW-1185">Reference proteome</keyword>
<dbReference type="PIRSF" id="PIRSF039123">
    <property type="entry name" value="Diphthamide_synthase"/>
    <property type="match status" value="1"/>
</dbReference>
<evidence type="ECO:0000256" key="1">
    <source>
        <dbReference type="ARBA" id="ARBA00005156"/>
    </source>
</evidence>
<comment type="caution">
    <text evidence="14">The sequence shown here is derived from an EMBL/GenBank/DDBJ whole genome shotgun (WGS) entry which is preliminary data.</text>
</comment>
<protein>
    <recommendedName>
        <fullName evidence="4">Diphthine--ammonia ligase</fullName>
        <ecNumber evidence="3">6.3.1.14</ecNumber>
    </recommendedName>
    <alternativeName>
        <fullName evidence="9">ATP-binding domain-containing protein 4</fullName>
    </alternativeName>
    <alternativeName>
        <fullName evidence="8">Diphthamide synthase</fullName>
    </alternativeName>
    <alternativeName>
        <fullName evidence="10">Diphthamide synthetase</fullName>
    </alternativeName>
    <alternativeName>
        <fullName evidence="11">Protein DPH6 homolog</fullName>
    </alternativeName>
</protein>
<dbReference type="PANTHER" id="PTHR12196:SF2">
    <property type="entry name" value="DIPHTHINE--AMMONIA LIGASE"/>
    <property type="match status" value="1"/>
</dbReference>
<dbReference type="Proteomes" id="UP001209540">
    <property type="component" value="Unassembled WGS sequence"/>
</dbReference>
<evidence type="ECO:0000256" key="4">
    <source>
        <dbReference type="ARBA" id="ARBA00018426"/>
    </source>
</evidence>
<dbReference type="FunFam" id="3.40.50.620:FF:000069">
    <property type="entry name" value="diphthine--ammonia ligase"/>
    <property type="match status" value="1"/>
</dbReference>
<evidence type="ECO:0000256" key="8">
    <source>
        <dbReference type="ARBA" id="ARBA00029814"/>
    </source>
</evidence>
<name>A0AAD5JW25_9FUNG</name>
<evidence type="ECO:0000256" key="5">
    <source>
        <dbReference type="ARBA" id="ARBA00022598"/>
    </source>
</evidence>
<evidence type="ECO:0000313" key="14">
    <source>
        <dbReference type="EMBL" id="KAI9257266.1"/>
    </source>
</evidence>
<evidence type="ECO:0000256" key="12">
    <source>
        <dbReference type="ARBA" id="ARBA00048108"/>
    </source>
</evidence>
<comment type="similarity">
    <text evidence="2">Belongs to the Diphthine--ammonia ligase family.</text>
</comment>
<reference evidence="14" key="1">
    <citation type="journal article" date="2022" name="IScience">
        <title>Evolution of zygomycete secretomes and the origins of terrestrial fungal ecologies.</title>
        <authorList>
            <person name="Chang Y."/>
            <person name="Wang Y."/>
            <person name="Mondo S."/>
            <person name="Ahrendt S."/>
            <person name="Andreopoulos W."/>
            <person name="Barry K."/>
            <person name="Beard J."/>
            <person name="Benny G.L."/>
            <person name="Blankenship S."/>
            <person name="Bonito G."/>
            <person name="Cuomo C."/>
            <person name="Desiro A."/>
            <person name="Gervers K.A."/>
            <person name="Hundley H."/>
            <person name="Kuo A."/>
            <person name="LaButti K."/>
            <person name="Lang B.F."/>
            <person name="Lipzen A."/>
            <person name="O'Donnell K."/>
            <person name="Pangilinan J."/>
            <person name="Reynolds N."/>
            <person name="Sandor L."/>
            <person name="Smith M.E."/>
            <person name="Tsang A."/>
            <person name="Grigoriev I.V."/>
            <person name="Stajich J.E."/>
            <person name="Spatafora J.W."/>
        </authorList>
    </citation>
    <scope>NUCLEOTIDE SEQUENCE</scope>
    <source>
        <strain evidence="14">RSA 2281</strain>
    </source>
</reference>
<evidence type="ECO:0000256" key="9">
    <source>
        <dbReference type="ARBA" id="ARBA00031202"/>
    </source>
</evidence>
<dbReference type="GO" id="GO:0005524">
    <property type="term" value="F:ATP binding"/>
    <property type="evidence" value="ECO:0007669"/>
    <property type="project" value="UniProtKB-KW"/>
</dbReference>
<dbReference type="EMBL" id="JAIXMP010000020">
    <property type="protein sequence ID" value="KAI9257266.1"/>
    <property type="molecule type" value="Genomic_DNA"/>
</dbReference>
<keyword evidence="7 14" id="KW-0067">ATP-binding</keyword>
<comment type="catalytic activity">
    <reaction evidence="12">
        <text>diphthine-[translation elongation factor 2] + NH4(+) + ATP = diphthamide-[translation elongation factor 2] + AMP + diphosphate + H(+)</text>
        <dbReference type="Rhea" id="RHEA:19753"/>
        <dbReference type="Rhea" id="RHEA-COMP:10172"/>
        <dbReference type="Rhea" id="RHEA-COMP:10174"/>
        <dbReference type="ChEBI" id="CHEBI:15378"/>
        <dbReference type="ChEBI" id="CHEBI:16692"/>
        <dbReference type="ChEBI" id="CHEBI:28938"/>
        <dbReference type="ChEBI" id="CHEBI:30616"/>
        <dbReference type="ChEBI" id="CHEBI:33019"/>
        <dbReference type="ChEBI" id="CHEBI:82696"/>
        <dbReference type="ChEBI" id="CHEBI:456215"/>
        <dbReference type="EC" id="6.3.1.14"/>
    </reaction>
</comment>
<dbReference type="InterPro" id="IPR030662">
    <property type="entry name" value="DPH6/MJ0570"/>
</dbReference>
<dbReference type="FunFam" id="3.90.1490.10:FF:000001">
    <property type="entry name" value="Diphthine--ammonia ligase"/>
    <property type="match status" value="1"/>
</dbReference>